<dbReference type="EMBL" id="MNPL01030678">
    <property type="protein sequence ID" value="OQR66894.1"/>
    <property type="molecule type" value="Genomic_DNA"/>
</dbReference>
<sequence length="317" mass="36154">MTSSSHLTGRLNLGQIRESYLRDMLQILDSIRGSKCMVWDEELRGPLSTIAELSILKAHGVDQVMRTMVVGMELVTQARNVVFLIRPYLRHMDTIADCVKRSHRARGAFHFSFHIIFVPRDSYLCRQRLEQCEVLGSIEIHQLLIEVFPLDSDLMSMGLENLFRECVVENDHGPLLAVARAIAMLQSLFGVIPNVRGKGPLAKRLFDLMTRLRKELKGKESPVVSQIDTLFLMDRSVDLLSPLATQLTYEGLLDEIYELVEEALLAQFGQVIKFELPPERNPDLALDVLDERGLAGRVQHLHLDRIISRRDCVDEKR</sequence>
<reference evidence="2 3" key="1">
    <citation type="journal article" date="2017" name="Gigascience">
        <title>Draft genome of the honey bee ectoparasitic mite, Tropilaelaps mercedesae, is shaped by the parasitic life history.</title>
        <authorList>
            <person name="Dong X."/>
            <person name="Armstrong S.D."/>
            <person name="Xia D."/>
            <person name="Makepeace B.L."/>
            <person name="Darby A.C."/>
            <person name="Kadowaki T."/>
        </authorList>
    </citation>
    <scope>NUCLEOTIDE SEQUENCE [LARGE SCALE GENOMIC DNA]</scope>
    <source>
        <strain evidence="2">Wuxi-XJTLU</strain>
    </source>
</reference>
<keyword evidence="3" id="KW-1185">Reference proteome</keyword>
<organism evidence="2 3">
    <name type="scientific">Tropilaelaps mercedesae</name>
    <dbReference type="NCBI Taxonomy" id="418985"/>
    <lineage>
        <taxon>Eukaryota</taxon>
        <taxon>Metazoa</taxon>
        <taxon>Ecdysozoa</taxon>
        <taxon>Arthropoda</taxon>
        <taxon>Chelicerata</taxon>
        <taxon>Arachnida</taxon>
        <taxon>Acari</taxon>
        <taxon>Parasitiformes</taxon>
        <taxon>Mesostigmata</taxon>
        <taxon>Gamasina</taxon>
        <taxon>Dermanyssoidea</taxon>
        <taxon>Laelapidae</taxon>
        <taxon>Tropilaelaps</taxon>
    </lineage>
</organism>
<dbReference type="OrthoDB" id="10262287at2759"/>
<evidence type="ECO:0000256" key="1">
    <source>
        <dbReference type="ARBA" id="ARBA00009884"/>
    </source>
</evidence>
<dbReference type="Gene3D" id="3.40.50.2060">
    <property type="match status" value="1"/>
</dbReference>
<name>A0A1V9X049_9ACAR</name>
<dbReference type="AlphaFoldDB" id="A0A1V9X049"/>
<dbReference type="SUPFAM" id="SSF56815">
    <property type="entry name" value="Sec1/munc18-like (SM) proteins"/>
    <property type="match status" value="1"/>
</dbReference>
<dbReference type="Proteomes" id="UP000192247">
    <property type="component" value="Unassembled WGS sequence"/>
</dbReference>
<dbReference type="InterPro" id="IPR001619">
    <property type="entry name" value="Sec1-like"/>
</dbReference>
<dbReference type="InterPro" id="IPR043154">
    <property type="entry name" value="Sec-1-like_dom1"/>
</dbReference>
<dbReference type="Pfam" id="PF00995">
    <property type="entry name" value="Sec1"/>
    <property type="match status" value="1"/>
</dbReference>
<dbReference type="PANTHER" id="PTHR11679">
    <property type="entry name" value="VESICLE PROTEIN SORTING-ASSOCIATED"/>
    <property type="match status" value="1"/>
</dbReference>
<evidence type="ECO:0000313" key="2">
    <source>
        <dbReference type="EMBL" id="OQR66894.1"/>
    </source>
</evidence>
<comment type="caution">
    <text evidence="2">The sequence shown here is derived from an EMBL/GenBank/DDBJ whole genome shotgun (WGS) entry which is preliminary data.</text>
</comment>
<proteinExistence type="inferred from homology"/>
<protein>
    <submittedName>
        <fullName evidence="2">Vacuolar protein sorting-associated protein 33A-like</fullName>
    </submittedName>
</protein>
<evidence type="ECO:0000313" key="3">
    <source>
        <dbReference type="Proteomes" id="UP000192247"/>
    </source>
</evidence>
<dbReference type="STRING" id="418985.A0A1V9X049"/>
<accession>A0A1V9X049</accession>
<dbReference type="GO" id="GO:0016192">
    <property type="term" value="P:vesicle-mediated transport"/>
    <property type="evidence" value="ECO:0007669"/>
    <property type="project" value="InterPro"/>
</dbReference>
<dbReference type="InterPro" id="IPR036045">
    <property type="entry name" value="Sec1-like_sf"/>
</dbReference>
<dbReference type="InterPro" id="IPR027482">
    <property type="entry name" value="Sec1-like_dom2"/>
</dbReference>
<dbReference type="Gene3D" id="3.40.50.1910">
    <property type="match status" value="1"/>
</dbReference>
<gene>
    <name evidence="2" type="ORF">BIW11_13855</name>
</gene>
<comment type="similarity">
    <text evidence="1">Belongs to the STXBP/unc-18/SEC1 family.</text>
</comment>
<dbReference type="InParanoid" id="A0A1V9X049"/>